<dbReference type="EMBL" id="MIJY01000034">
    <property type="protein sequence ID" value="OEG12306.1"/>
    <property type="molecule type" value="Genomic_DNA"/>
</dbReference>
<dbReference type="Pfam" id="PF13460">
    <property type="entry name" value="NAD_binding_10"/>
    <property type="match status" value="1"/>
</dbReference>
<evidence type="ECO:0000313" key="3">
    <source>
        <dbReference type="Proteomes" id="UP000095094"/>
    </source>
</evidence>
<dbReference type="AlphaFoldDB" id="A0A1E5GHV5"/>
<dbReference type="SUPFAM" id="SSF51735">
    <property type="entry name" value="NAD(P)-binding Rossmann-fold domains"/>
    <property type="match status" value="1"/>
</dbReference>
<dbReference type="PANTHER" id="PTHR15020:SF50">
    <property type="entry name" value="UPF0659 PROTEIN YMR090W"/>
    <property type="match status" value="1"/>
</dbReference>
<keyword evidence="3" id="KW-1185">Reference proteome</keyword>
<organism evidence="2 3">
    <name type="scientific">Enterococcus termitis</name>
    <dbReference type="NCBI Taxonomy" id="332950"/>
    <lineage>
        <taxon>Bacteria</taxon>
        <taxon>Bacillati</taxon>
        <taxon>Bacillota</taxon>
        <taxon>Bacilli</taxon>
        <taxon>Lactobacillales</taxon>
        <taxon>Enterococcaceae</taxon>
        <taxon>Enterococcus</taxon>
    </lineage>
</organism>
<evidence type="ECO:0000313" key="2">
    <source>
        <dbReference type="EMBL" id="OEG12306.1"/>
    </source>
</evidence>
<dbReference type="InterPro" id="IPR016040">
    <property type="entry name" value="NAD(P)-bd_dom"/>
</dbReference>
<gene>
    <name evidence="2" type="ORF">BCR25_07120</name>
</gene>
<accession>A0A1E5GHV5</accession>
<proteinExistence type="predicted"/>
<reference evidence="3" key="1">
    <citation type="submission" date="2016-09" db="EMBL/GenBank/DDBJ databases">
        <authorList>
            <person name="Gulvik C.A."/>
        </authorList>
    </citation>
    <scope>NUCLEOTIDE SEQUENCE [LARGE SCALE GENOMIC DNA]</scope>
    <source>
        <strain evidence="3">LMG 8895</strain>
    </source>
</reference>
<comment type="caution">
    <text evidence="2">The sequence shown here is derived from an EMBL/GenBank/DDBJ whole genome shotgun (WGS) entry which is preliminary data.</text>
</comment>
<feature type="domain" description="NAD(P)-binding" evidence="1">
    <location>
        <begin position="7"/>
        <end position="188"/>
    </location>
</feature>
<dbReference type="Proteomes" id="UP000095094">
    <property type="component" value="Unassembled WGS sequence"/>
</dbReference>
<dbReference type="Gene3D" id="3.40.50.720">
    <property type="entry name" value="NAD(P)-binding Rossmann-like Domain"/>
    <property type="match status" value="1"/>
</dbReference>
<keyword evidence="2" id="KW-0489">Methyltransferase</keyword>
<dbReference type="InterPro" id="IPR036291">
    <property type="entry name" value="NAD(P)-bd_dom_sf"/>
</dbReference>
<dbReference type="RefSeq" id="WP_069664011.1">
    <property type="nucleotide sequence ID" value="NZ_JBHUJJ010000001.1"/>
</dbReference>
<protein>
    <submittedName>
        <fullName evidence="2">SAM-dependent methyltransferase</fullName>
    </submittedName>
</protein>
<dbReference type="GO" id="GO:0008168">
    <property type="term" value="F:methyltransferase activity"/>
    <property type="evidence" value="ECO:0007669"/>
    <property type="project" value="UniProtKB-KW"/>
</dbReference>
<dbReference type="OrthoDB" id="9803892at2"/>
<keyword evidence="2" id="KW-0808">Transferase</keyword>
<name>A0A1E5GHV5_9ENTE</name>
<sequence length="215" mass="24031">MKILILGAAGQISKMIERNQILETENELVLYARNAAKRITPLDSEREQTVDGDFSNRSSLTKAMQGVEAVYLNDMGDPKAITTILEIMEETGVKRIISATVLGIYDEVSGAFGRWNQQMLGNSRRYQDQKDSAKLIEESGVDYTLLRLTWLYNEQGNEDYAYTLKGEPFVGAEVTRQAVARLVSDILAAKDNQFSNQSLGVYEPGSEKLAKPSFY</sequence>
<evidence type="ECO:0000259" key="1">
    <source>
        <dbReference type="Pfam" id="PF13460"/>
    </source>
</evidence>
<dbReference type="GO" id="GO:0032259">
    <property type="term" value="P:methylation"/>
    <property type="evidence" value="ECO:0007669"/>
    <property type="project" value="UniProtKB-KW"/>
</dbReference>
<dbReference type="PANTHER" id="PTHR15020">
    <property type="entry name" value="FLAVIN REDUCTASE-RELATED"/>
    <property type="match status" value="1"/>
</dbReference>